<dbReference type="AlphaFoldDB" id="A0A7X2XFZ5"/>
<gene>
    <name evidence="3" type="ORF">GMD11_06555</name>
    <name evidence="4" type="ORF">GMD18_06200</name>
</gene>
<organism evidence="3 6">
    <name type="scientific">Phascolarctobacterium faecium</name>
    <dbReference type="NCBI Taxonomy" id="33025"/>
    <lineage>
        <taxon>Bacteria</taxon>
        <taxon>Bacillati</taxon>
        <taxon>Bacillota</taxon>
        <taxon>Negativicutes</taxon>
        <taxon>Acidaminococcales</taxon>
        <taxon>Acidaminococcaceae</taxon>
        <taxon>Phascolarctobacterium</taxon>
    </lineage>
</organism>
<dbReference type="PANTHER" id="PTHR34704">
    <property type="entry name" value="ATPASE"/>
    <property type="match status" value="1"/>
</dbReference>
<dbReference type="Gene3D" id="3.40.50.300">
    <property type="entry name" value="P-loop containing nucleotide triphosphate hydrolases"/>
    <property type="match status" value="1"/>
</dbReference>
<feature type="domain" description="DUF234" evidence="2">
    <location>
        <begin position="310"/>
        <end position="406"/>
    </location>
</feature>
<dbReference type="SUPFAM" id="SSF52540">
    <property type="entry name" value="P-loop containing nucleoside triphosphate hydrolases"/>
    <property type="match status" value="1"/>
</dbReference>
<dbReference type="InterPro" id="IPR011579">
    <property type="entry name" value="ATPase_dom"/>
</dbReference>
<proteinExistence type="predicted"/>
<dbReference type="InterPro" id="IPR036390">
    <property type="entry name" value="WH_DNA-bd_sf"/>
</dbReference>
<protein>
    <recommendedName>
        <fullName evidence="7">Archaeal ATPase</fullName>
    </recommendedName>
</protein>
<dbReference type="Proteomes" id="UP000443070">
    <property type="component" value="Unassembled WGS sequence"/>
</dbReference>
<dbReference type="RefSeq" id="WP_155163949.1">
    <property type="nucleotide sequence ID" value="NZ_DBFCBI010000071.1"/>
</dbReference>
<evidence type="ECO:0000313" key="4">
    <source>
        <dbReference type="EMBL" id="MTU03984.1"/>
    </source>
</evidence>
<dbReference type="InterPro" id="IPR027417">
    <property type="entry name" value="P-loop_NTPase"/>
</dbReference>
<dbReference type="Pfam" id="PF01637">
    <property type="entry name" value="ATPase_2"/>
    <property type="match status" value="1"/>
</dbReference>
<feature type="domain" description="ATPase" evidence="1">
    <location>
        <begin position="2"/>
        <end position="203"/>
    </location>
</feature>
<dbReference type="EMBL" id="WNBW01000003">
    <property type="protein sequence ID" value="MTU03984.1"/>
    <property type="molecule type" value="Genomic_DNA"/>
</dbReference>
<evidence type="ECO:0000259" key="2">
    <source>
        <dbReference type="Pfam" id="PF03008"/>
    </source>
</evidence>
<reference evidence="5 6" key="1">
    <citation type="journal article" date="2019" name="Nat. Med.">
        <title>A library of human gut bacterial isolates paired with longitudinal multiomics data enables mechanistic microbiome research.</title>
        <authorList>
            <person name="Poyet M."/>
            <person name="Groussin M."/>
            <person name="Gibbons S.M."/>
            <person name="Avila-Pacheco J."/>
            <person name="Jiang X."/>
            <person name="Kearney S.M."/>
            <person name="Perrotta A.R."/>
            <person name="Berdy B."/>
            <person name="Zhao S."/>
            <person name="Lieberman T.D."/>
            <person name="Swanson P.K."/>
            <person name="Smith M."/>
            <person name="Roesemann S."/>
            <person name="Alexander J.E."/>
            <person name="Rich S.A."/>
            <person name="Livny J."/>
            <person name="Vlamakis H."/>
            <person name="Clish C."/>
            <person name="Bullock K."/>
            <person name="Deik A."/>
            <person name="Scott J."/>
            <person name="Pierce K.A."/>
            <person name="Xavier R.J."/>
            <person name="Alm E.J."/>
        </authorList>
    </citation>
    <scope>NUCLEOTIDE SEQUENCE [LARGE SCALE GENOMIC DNA]</scope>
    <source>
        <strain evidence="3 6">BIOML-A13</strain>
        <strain evidence="4 5">BIOML-A3</strain>
    </source>
</reference>
<dbReference type="InterPro" id="IPR004256">
    <property type="entry name" value="DUF234"/>
</dbReference>
<dbReference type="OrthoDB" id="9813134at2"/>
<dbReference type="GO" id="GO:0005524">
    <property type="term" value="F:ATP binding"/>
    <property type="evidence" value="ECO:0007669"/>
    <property type="project" value="InterPro"/>
</dbReference>
<evidence type="ECO:0000259" key="1">
    <source>
        <dbReference type="Pfam" id="PF01637"/>
    </source>
</evidence>
<comment type="caution">
    <text evidence="3">The sequence shown here is derived from an EMBL/GenBank/DDBJ whole genome shotgun (WGS) entry which is preliminary data.</text>
</comment>
<keyword evidence="5" id="KW-1185">Reference proteome</keyword>
<sequence>MFIGRSEELGLLEKLYAKNSLNVVLVSGEYKIGKTALLQEFLQKKSAAYFAARNALSTVNLAAFCLELKEQGLWGPKNEFRSWDSVLSTLFFKATQQRLVLIIDDVQYLFDSAPEFFSAFAKYAQKYKKQLRLSVIFSGAHFADMERVLLKNQEMQIKNYINAVIKLGAMDYWEAQPFLEGFTEEEKLFLYGAAGGNPHYMSYLDAELSFKDNLKKMFFEPAAPLYKEPIQLLKLDLREPATYNTILCSVACGAGRLNEIAAAADMECNKVSKYLNVLLTMGILQRVNPAFSSSNKISYYEIANNMFAFWYQFVFPYMSSIAIGRGHQVLRNNIMPRIDLFAAHIFKRICLQYCYKLKKRNDFMCDFEQISPWWQGSGSNKISVDFIADKTDVICLIDCNWSNKKADSDVLKKLLAKGEHFTGVDKRFLCFSKKGFTDECMEISAGDPQLRLISLKYMK</sequence>
<dbReference type="Proteomes" id="UP000484547">
    <property type="component" value="Unassembled WGS sequence"/>
</dbReference>
<dbReference type="Pfam" id="PF03008">
    <property type="entry name" value="DUF234"/>
    <property type="match status" value="1"/>
</dbReference>
<evidence type="ECO:0000313" key="6">
    <source>
        <dbReference type="Proteomes" id="UP000484547"/>
    </source>
</evidence>
<evidence type="ECO:0008006" key="7">
    <source>
        <dbReference type="Google" id="ProtNLM"/>
    </source>
</evidence>
<accession>A0A7X2XFZ5</accession>
<name>A0A7X2XFZ5_9FIRM</name>
<dbReference type="SUPFAM" id="SSF46785">
    <property type="entry name" value="Winged helix' DNA-binding domain"/>
    <property type="match status" value="1"/>
</dbReference>
<evidence type="ECO:0000313" key="3">
    <source>
        <dbReference type="EMBL" id="MTT75922.1"/>
    </source>
</evidence>
<dbReference type="EMBL" id="WNBM01000003">
    <property type="protein sequence ID" value="MTT75922.1"/>
    <property type="molecule type" value="Genomic_DNA"/>
</dbReference>
<dbReference type="PANTHER" id="PTHR34704:SF1">
    <property type="entry name" value="ATPASE"/>
    <property type="match status" value="1"/>
</dbReference>
<evidence type="ECO:0000313" key="5">
    <source>
        <dbReference type="Proteomes" id="UP000443070"/>
    </source>
</evidence>